<evidence type="ECO:0000313" key="2">
    <source>
        <dbReference type="EMBL" id="KTQ80361.1"/>
    </source>
</evidence>
<sequence length="385" mass="43007">MASHDDREDDLHDLIVEASGRPELWDEVLTALIEQFGSHAGALYIHYNPGSPRSAPGVTEVIPFQGYGAGMLERYNEHYHALNPFHANGSLFTPGRALTEANLKEISRDFDIAETEFFVDWCRPQNFYYTMGEILLKDDTPLTLWLNRGQRSRAYGLDEQRRFHRLSRSVLSAIRTAERLGEAQAELALAHQALEIQRVAVLTLDRAMKLRDANALAEEVLRREDGLRSRQGHIEPTDPKDAIAFRQAVHRVTTPLHGLASPDTSLTIRRPNNQFPYQVFVAATRGRKAFLRFSPAETAVLTFRATSRNCAPDLSSFGAHFHLTPSELRLAEALRDGAPLPVAAKALGIGYETARSQLKAVFAKTGTQRQAELTLIISLWLNSGT</sequence>
<dbReference type="GO" id="GO:0006355">
    <property type="term" value="P:regulation of DNA-templated transcription"/>
    <property type="evidence" value="ECO:0007669"/>
    <property type="project" value="InterPro"/>
</dbReference>
<feature type="domain" description="HTH luxR-type" evidence="1">
    <location>
        <begin position="320"/>
        <end position="377"/>
    </location>
</feature>
<dbReference type="GO" id="GO:0003677">
    <property type="term" value="F:DNA binding"/>
    <property type="evidence" value="ECO:0007669"/>
    <property type="project" value="InterPro"/>
</dbReference>
<accession>A0A175QWG1</accession>
<dbReference type="Gene3D" id="1.10.10.10">
    <property type="entry name" value="Winged helix-like DNA-binding domain superfamily/Winged helix DNA-binding domain"/>
    <property type="match status" value="1"/>
</dbReference>
<dbReference type="PATRIC" id="fig|401562.3.peg.5091"/>
<gene>
    <name evidence="2" type="ORF">NS226_22865</name>
</gene>
<organism evidence="2 3">
    <name type="scientific">Aureimonas ureilytica</name>
    <dbReference type="NCBI Taxonomy" id="401562"/>
    <lineage>
        <taxon>Bacteria</taxon>
        <taxon>Pseudomonadati</taxon>
        <taxon>Pseudomonadota</taxon>
        <taxon>Alphaproteobacteria</taxon>
        <taxon>Hyphomicrobiales</taxon>
        <taxon>Aurantimonadaceae</taxon>
        <taxon>Aureimonas</taxon>
    </lineage>
</organism>
<comment type="caution">
    <text evidence="2">The sequence shown here is derived from an EMBL/GenBank/DDBJ whole genome shotgun (WGS) entry which is preliminary data.</text>
</comment>
<dbReference type="InterPro" id="IPR016032">
    <property type="entry name" value="Sig_transdc_resp-reg_C-effctor"/>
</dbReference>
<dbReference type="SUPFAM" id="SSF46894">
    <property type="entry name" value="C-terminal effector domain of the bipartite response regulators"/>
    <property type="match status" value="1"/>
</dbReference>
<protein>
    <recommendedName>
        <fullName evidence="1">HTH luxR-type domain-containing protein</fullName>
    </recommendedName>
</protein>
<dbReference type="SMART" id="SM00421">
    <property type="entry name" value="HTH_LUXR"/>
    <property type="match status" value="1"/>
</dbReference>
<dbReference type="RefSeq" id="WP_058636911.1">
    <property type="nucleotide sequence ID" value="NZ_LDPZ01000088.1"/>
</dbReference>
<dbReference type="STRING" id="401562.NS365_03325"/>
<dbReference type="EMBL" id="LDPZ01000088">
    <property type="protein sequence ID" value="KTQ80361.1"/>
    <property type="molecule type" value="Genomic_DNA"/>
</dbReference>
<dbReference type="OrthoDB" id="7906740at2"/>
<proteinExistence type="predicted"/>
<evidence type="ECO:0000259" key="1">
    <source>
        <dbReference type="SMART" id="SM00421"/>
    </source>
</evidence>
<dbReference type="AlphaFoldDB" id="A0A175QWG1"/>
<evidence type="ECO:0000313" key="3">
    <source>
        <dbReference type="Proteomes" id="UP000078272"/>
    </source>
</evidence>
<dbReference type="Proteomes" id="UP000078272">
    <property type="component" value="Unassembled WGS sequence"/>
</dbReference>
<reference evidence="2 3" key="1">
    <citation type="journal article" date="2016" name="Front. Microbiol.">
        <title>Genomic Resource of Rice Seed Associated Bacteria.</title>
        <authorList>
            <person name="Midha S."/>
            <person name="Bansal K."/>
            <person name="Sharma S."/>
            <person name="Kumar N."/>
            <person name="Patil P.P."/>
            <person name="Chaudhry V."/>
            <person name="Patil P.B."/>
        </authorList>
    </citation>
    <scope>NUCLEOTIDE SEQUENCE [LARGE SCALE GENOMIC DNA]</scope>
    <source>
        <strain evidence="2 3">NS226</strain>
    </source>
</reference>
<name>A0A175QWG1_9HYPH</name>
<dbReference type="InterPro" id="IPR000792">
    <property type="entry name" value="Tscrpt_reg_LuxR_C"/>
</dbReference>
<dbReference type="InterPro" id="IPR036388">
    <property type="entry name" value="WH-like_DNA-bd_sf"/>
</dbReference>